<keyword evidence="5 7" id="KW-1133">Transmembrane helix</keyword>
<dbReference type="EMBL" id="JACHHR010000002">
    <property type="protein sequence ID" value="MBB5211849.1"/>
    <property type="molecule type" value="Genomic_DNA"/>
</dbReference>
<evidence type="ECO:0000256" key="1">
    <source>
        <dbReference type="ARBA" id="ARBA00004651"/>
    </source>
</evidence>
<evidence type="ECO:0000256" key="5">
    <source>
        <dbReference type="ARBA" id="ARBA00022989"/>
    </source>
</evidence>
<dbReference type="Proteomes" id="UP000563601">
    <property type="component" value="Unassembled WGS sequence"/>
</dbReference>
<feature type="transmembrane region" description="Helical" evidence="7">
    <location>
        <begin position="164"/>
        <end position="186"/>
    </location>
</feature>
<comment type="similarity">
    <text evidence="2">Belongs to the polysaccharide synthase family.</text>
</comment>
<evidence type="ECO:0000313" key="11">
    <source>
        <dbReference type="Proteomes" id="UP000563601"/>
    </source>
</evidence>
<evidence type="ECO:0000256" key="6">
    <source>
        <dbReference type="ARBA" id="ARBA00023136"/>
    </source>
</evidence>
<evidence type="ECO:0000313" key="10">
    <source>
        <dbReference type="Proteomes" id="UP000464675"/>
    </source>
</evidence>
<feature type="transmembrane region" description="Helical" evidence="7">
    <location>
        <begin position="230"/>
        <end position="249"/>
    </location>
</feature>
<feature type="transmembrane region" description="Helical" evidence="7">
    <location>
        <begin position="341"/>
        <end position="358"/>
    </location>
</feature>
<evidence type="ECO:0000256" key="2">
    <source>
        <dbReference type="ARBA" id="ARBA00007430"/>
    </source>
</evidence>
<dbReference type="EMBL" id="CP047491">
    <property type="protein sequence ID" value="QHQ40563.1"/>
    <property type="molecule type" value="Genomic_DNA"/>
</dbReference>
<organism evidence="8 11">
    <name type="scientific">Microbulbifer hydrolyticus</name>
    <dbReference type="NCBI Taxonomy" id="48074"/>
    <lineage>
        <taxon>Bacteria</taxon>
        <taxon>Pseudomonadati</taxon>
        <taxon>Pseudomonadota</taxon>
        <taxon>Gammaproteobacteria</taxon>
        <taxon>Cellvibrionales</taxon>
        <taxon>Microbulbiferaceae</taxon>
        <taxon>Microbulbifer</taxon>
    </lineage>
</organism>
<dbReference type="Proteomes" id="UP000464675">
    <property type="component" value="Chromosome"/>
</dbReference>
<gene>
    <name evidence="9" type="ORF">GTQ55_17315</name>
    <name evidence="8" type="ORF">HNQ53_002067</name>
</gene>
<feature type="transmembrane region" description="Helical" evidence="7">
    <location>
        <begin position="134"/>
        <end position="152"/>
    </location>
</feature>
<dbReference type="RefSeq" id="WP_161859854.1">
    <property type="nucleotide sequence ID" value="NZ_CP047491.1"/>
</dbReference>
<comment type="subcellular location">
    <subcellularLocation>
        <location evidence="1">Cell membrane</location>
        <topology evidence="1">Multi-pass membrane protein</topology>
    </subcellularLocation>
</comment>
<sequence length="460" mass="51152">MSITTDVSLKDQGSFNTKSIRKASGWVFGGYVSAQFLRLLSNLILTRLLAPEMFGIMAIANVVVAGVQMLSDMGIQKNIIQSKKGTDTTYLDTAWVMQIFRGISLAAIIAGISAAVWFAGPSFSPESVYANPDLPLVLLILASSLIISGFRTTKSAVANRQLDMAKITAIDLSGQIISIVVMVILASNWPNVWALVAGTITSAIYRICIEYMLLPGHQNRFRFDLEFAKEIFHFGKWIFATSLLSYWVLNGDRLILGFDISAYEMGIYSIAVFIVSSLRGAINSLMQKVMYPAMSQALRESSDCVTIYYRFRLPLDLLICSLSGFLIVAGEQVIWTLYDDRYREAGTFLSFLSIGLLADRYRGLGLYYQAEGKPKQMMPIALTRAVLLAIGLPMALYEYDFFGAVVFLGIYPMLVVPLQLYLKTRAGLMNVYKEVAYTLFIIPGVAAGYFFLWAIEFFTN</sequence>
<feature type="transmembrane region" description="Helical" evidence="7">
    <location>
        <begin position="95"/>
        <end position="119"/>
    </location>
</feature>
<evidence type="ECO:0000256" key="3">
    <source>
        <dbReference type="ARBA" id="ARBA00022475"/>
    </source>
</evidence>
<dbReference type="InterPro" id="IPR050833">
    <property type="entry name" value="Poly_Biosynth_Transport"/>
</dbReference>
<dbReference type="PANTHER" id="PTHR30250:SF10">
    <property type="entry name" value="LIPOPOLYSACCHARIDE BIOSYNTHESIS PROTEIN WZXC"/>
    <property type="match status" value="1"/>
</dbReference>
<name>A0A6P1TFY3_9GAMM</name>
<accession>A0A6P1TFY3</accession>
<feature type="transmembrane region" description="Helical" evidence="7">
    <location>
        <begin position="317"/>
        <end position="335"/>
    </location>
</feature>
<reference evidence="9 10" key="1">
    <citation type="submission" date="2020-01" db="EMBL/GenBank/DDBJ databases">
        <title>The possibility of degradation of plastic by Microbulbifer hydrolyticus IRE-31.</title>
        <authorList>
            <person name="Liu L."/>
        </authorList>
    </citation>
    <scope>NUCLEOTIDE SEQUENCE [LARGE SCALE GENOMIC DNA]</scope>
    <source>
        <strain evidence="9 10">IRE-31</strain>
    </source>
</reference>
<keyword evidence="6 7" id="KW-0472">Membrane</keyword>
<dbReference type="AlphaFoldDB" id="A0A6P1TFY3"/>
<protein>
    <submittedName>
        <fullName evidence="8">O-antigen/teichoic acid export membrane protein</fullName>
    </submittedName>
    <submittedName>
        <fullName evidence="9">Oligosaccharide flippase family protein</fullName>
    </submittedName>
</protein>
<feature type="transmembrane region" description="Helical" evidence="7">
    <location>
        <begin position="434"/>
        <end position="455"/>
    </location>
</feature>
<evidence type="ECO:0000313" key="9">
    <source>
        <dbReference type="EMBL" id="QHQ40563.1"/>
    </source>
</evidence>
<feature type="transmembrane region" description="Helical" evidence="7">
    <location>
        <begin position="53"/>
        <end position="75"/>
    </location>
</feature>
<keyword evidence="10" id="KW-1185">Reference proteome</keyword>
<keyword evidence="4 7" id="KW-0812">Transmembrane</keyword>
<evidence type="ECO:0000256" key="7">
    <source>
        <dbReference type="SAM" id="Phobius"/>
    </source>
</evidence>
<evidence type="ECO:0000256" key="4">
    <source>
        <dbReference type="ARBA" id="ARBA00022692"/>
    </source>
</evidence>
<dbReference type="GO" id="GO:0005886">
    <property type="term" value="C:plasma membrane"/>
    <property type="evidence" value="ECO:0007669"/>
    <property type="project" value="UniProtKB-SubCell"/>
</dbReference>
<feature type="transmembrane region" description="Helical" evidence="7">
    <location>
        <begin position="379"/>
        <end position="396"/>
    </location>
</feature>
<feature type="transmembrane region" description="Helical" evidence="7">
    <location>
        <begin position="192"/>
        <end position="209"/>
    </location>
</feature>
<dbReference type="Pfam" id="PF13440">
    <property type="entry name" value="Polysacc_synt_3"/>
    <property type="match status" value="1"/>
</dbReference>
<dbReference type="OrthoDB" id="8538786at2"/>
<evidence type="ECO:0000313" key="8">
    <source>
        <dbReference type="EMBL" id="MBB5211849.1"/>
    </source>
</evidence>
<feature type="transmembrane region" description="Helical" evidence="7">
    <location>
        <begin position="402"/>
        <end position="422"/>
    </location>
</feature>
<dbReference type="PANTHER" id="PTHR30250">
    <property type="entry name" value="PST FAMILY PREDICTED COLANIC ACID TRANSPORTER"/>
    <property type="match status" value="1"/>
</dbReference>
<feature type="transmembrane region" description="Helical" evidence="7">
    <location>
        <begin position="261"/>
        <end position="282"/>
    </location>
</feature>
<reference evidence="8 11" key="2">
    <citation type="submission" date="2020-08" db="EMBL/GenBank/DDBJ databases">
        <title>Genomic Encyclopedia of Type Strains, Phase IV (KMG-IV): sequencing the most valuable type-strain genomes for metagenomic binning, comparative biology and taxonomic classification.</title>
        <authorList>
            <person name="Goeker M."/>
        </authorList>
    </citation>
    <scope>NUCLEOTIDE SEQUENCE [LARGE SCALE GENOMIC DNA]</scope>
    <source>
        <strain evidence="8 11">DSM 11525</strain>
    </source>
</reference>
<proteinExistence type="inferred from homology"/>
<keyword evidence="3" id="KW-1003">Cell membrane</keyword>